<dbReference type="GO" id="GO:0005375">
    <property type="term" value="F:copper ion transmembrane transporter activity"/>
    <property type="evidence" value="ECO:0007669"/>
    <property type="project" value="UniProtKB-UniRule"/>
</dbReference>
<dbReference type="OrthoDB" id="161814at2759"/>
<evidence type="ECO:0000256" key="4">
    <source>
        <dbReference type="RuleBase" id="RU367022"/>
    </source>
</evidence>
<dbReference type="AlphaFoldDB" id="A0A0D1ZM92"/>
<dbReference type="InterPro" id="IPR007274">
    <property type="entry name" value="Cop_transporter"/>
</dbReference>
<keyword evidence="1 4" id="KW-0812">Transmembrane</keyword>
<dbReference type="HOGENOM" id="CLU_079690_0_1_1"/>
<organism evidence="5 6">
    <name type="scientific">Exophiala mesophila</name>
    <name type="common">Black yeast-like fungus</name>
    <dbReference type="NCBI Taxonomy" id="212818"/>
    <lineage>
        <taxon>Eukaryota</taxon>
        <taxon>Fungi</taxon>
        <taxon>Dikarya</taxon>
        <taxon>Ascomycota</taxon>
        <taxon>Pezizomycotina</taxon>
        <taxon>Eurotiomycetes</taxon>
        <taxon>Chaetothyriomycetidae</taxon>
        <taxon>Chaetothyriales</taxon>
        <taxon>Herpotrichiellaceae</taxon>
        <taxon>Exophiala</taxon>
    </lineage>
</organism>
<dbReference type="STRING" id="212818.A0A0D1ZM92"/>
<reference evidence="5 6" key="1">
    <citation type="submission" date="2015-01" db="EMBL/GenBank/DDBJ databases">
        <title>The Genome Sequence of Exophiala mesophila CBS40295.</title>
        <authorList>
            <consortium name="The Broad Institute Genomics Platform"/>
            <person name="Cuomo C."/>
            <person name="de Hoog S."/>
            <person name="Gorbushina A."/>
            <person name="Stielow B."/>
            <person name="Teixiera M."/>
            <person name="Abouelleil A."/>
            <person name="Chapman S.B."/>
            <person name="Priest M."/>
            <person name="Young S.K."/>
            <person name="Wortman J."/>
            <person name="Nusbaum C."/>
            <person name="Birren B."/>
        </authorList>
    </citation>
    <scope>NUCLEOTIDE SEQUENCE [LARGE SCALE GENOMIC DNA]</scope>
    <source>
        <strain evidence="5 6">CBS 40295</strain>
    </source>
</reference>
<sequence>MHPLINHPSTRNTSISLSLSLSPQLQHQSRCFTIMSTTMSMNMSGAASSTAAAASASATAMDMDMGHGGGGSCKISMLWNWYTIDACFLAESWHVKNSGMFAVSCIGVAFLVVSMEFLRRLSKEYDAAILRQFQRNVSMTRTADLKPNGSNNNNESCCVETLVPAFVTFRATPLQQLIRSLIHAATFGVAYIVMLLAMYFNGFIIISIIIGSFIGKFLCDWMIHKVPIGRMAGAGEGSSAVEEPTVCCG</sequence>
<feature type="transmembrane region" description="Helical" evidence="4">
    <location>
        <begin position="99"/>
        <end position="118"/>
    </location>
</feature>
<evidence type="ECO:0000256" key="2">
    <source>
        <dbReference type="ARBA" id="ARBA00022989"/>
    </source>
</evidence>
<dbReference type="EMBL" id="KN847521">
    <property type="protein sequence ID" value="KIV95059.1"/>
    <property type="molecule type" value="Genomic_DNA"/>
</dbReference>
<keyword evidence="4" id="KW-0406">Ion transport</keyword>
<evidence type="ECO:0000313" key="5">
    <source>
        <dbReference type="EMBL" id="KIV95059.1"/>
    </source>
</evidence>
<keyword evidence="4" id="KW-0186">Copper</keyword>
<keyword evidence="4" id="KW-0813">Transport</keyword>
<name>A0A0D1ZM92_EXOME</name>
<dbReference type="OMA" id="QFAVSCI"/>
<comment type="similarity">
    <text evidence="4">Belongs to the copper transporter (Ctr) (TC 1.A.56) family. SLC31A subfamily.</text>
</comment>
<keyword evidence="6" id="KW-1185">Reference proteome</keyword>
<keyword evidence="2 4" id="KW-1133">Transmembrane helix</keyword>
<dbReference type="PANTHER" id="PTHR12483:SF79">
    <property type="entry name" value="COPPER TRANSPORT PROTEIN"/>
    <property type="match status" value="1"/>
</dbReference>
<dbReference type="GO" id="GO:0016020">
    <property type="term" value="C:membrane"/>
    <property type="evidence" value="ECO:0007669"/>
    <property type="project" value="UniProtKB-SubCell"/>
</dbReference>
<protein>
    <recommendedName>
        <fullName evidence="4">Copper transport protein</fullName>
    </recommendedName>
</protein>
<comment type="subcellular location">
    <subcellularLocation>
        <location evidence="4">Membrane</location>
        <topology evidence="4">Multi-pass membrane protein</topology>
    </subcellularLocation>
</comment>
<evidence type="ECO:0000256" key="3">
    <source>
        <dbReference type="ARBA" id="ARBA00023136"/>
    </source>
</evidence>
<dbReference type="VEuPathDB" id="FungiDB:PV10_02761"/>
<dbReference type="PANTHER" id="PTHR12483">
    <property type="entry name" value="SOLUTE CARRIER FAMILY 31 COPPER TRANSPORTERS"/>
    <property type="match status" value="1"/>
</dbReference>
<keyword evidence="3 4" id="KW-0472">Membrane</keyword>
<evidence type="ECO:0000313" key="6">
    <source>
        <dbReference type="Proteomes" id="UP000054302"/>
    </source>
</evidence>
<dbReference type="Pfam" id="PF04145">
    <property type="entry name" value="Ctr"/>
    <property type="match status" value="1"/>
</dbReference>
<gene>
    <name evidence="5" type="ORF">PV10_02761</name>
</gene>
<keyword evidence="4" id="KW-0187">Copper transport</keyword>
<accession>A0A0D1ZM92</accession>
<dbReference type="RefSeq" id="XP_016226633.1">
    <property type="nucleotide sequence ID" value="XM_016367115.1"/>
</dbReference>
<proteinExistence type="inferred from homology"/>
<evidence type="ECO:0000256" key="1">
    <source>
        <dbReference type="ARBA" id="ARBA00022692"/>
    </source>
</evidence>
<dbReference type="GeneID" id="27320606"/>
<dbReference type="Proteomes" id="UP000054302">
    <property type="component" value="Unassembled WGS sequence"/>
</dbReference>